<dbReference type="InterPro" id="IPR023187">
    <property type="entry name" value="Tscrpt_reg_MarR-type_CS"/>
</dbReference>
<dbReference type="Proteomes" id="UP000199477">
    <property type="component" value="Unassembled WGS sequence"/>
</dbReference>
<dbReference type="PROSITE" id="PS01117">
    <property type="entry name" value="HTH_MARR_1"/>
    <property type="match status" value="1"/>
</dbReference>
<evidence type="ECO:0000259" key="4">
    <source>
        <dbReference type="PROSITE" id="PS50995"/>
    </source>
</evidence>
<dbReference type="InterPro" id="IPR039422">
    <property type="entry name" value="MarR/SlyA-like"/>
</dbReference>
<dbReference type="GO" id="GO:0003700">
    <property type="term" value="F:DNA-binding transcription factor activity"/>
    <property type="evidence" value="ECO:0007669"/>
    <property type="project" value="InterPro"/>
</dbReference>
<dbReference type="RefSeq" id="WP_026634489.1">
    <property type="nucleotide sequence ID" value="NZ_FONH01000001.1"/>
</dbReference>
<organism evidence="5 6">
    <name type="scientific">Dyella marensis</name>
    <dbReference type="NCBI Taxonomy" id="500610"/>
    <lineage>
        <taxon>Bacteria</taxon>
        <taxon>Pseudomonadati</taxon>
        <taxon>Pseudomonadota</taxon>
        <taxon>Gammaproteobacteria</taxon>
        <taxon>Lysobacterales</taxon>
        <taxon>Rhodanobacteraceae</taxon>
        <taxon>Dyella</taxon>
    </lineage>
</organism>
<keyword evidence="2" id="KW-0238">DNA-binding</keyword>
<evidence type="ECO:0000256" key="2">
    <source>
        <dbReference type="ARBA" id="ARBA00023125"/>
    </source>
</evidence>
<evidence type="ECO:0000313" key="6">
    <source>
        <dbReference type="Proteomes" id="UP000199477"/>
    </source>
</evidence>
<reference evidence="6" key="1">
    <citation type="submission" date="2016-10" db="EMBL/GenBank/DDBJ databases">
        <authorList>
            <person name="Varghese N."/>
            <person name="Submissions S."/>
        </authorList>
    </citation>
    <scope>NUCLEOTIDE SEQUENCE [LARGE SCALE GENOMIC DNA]</scope>
    <source>
        <strain evidence="6">UNC178MFTsu3.1</strain>
    </source>
</reference>
<dbReference type="InterPro" id="IPR036388">
    <property type="entry name" value="WH-like_DNA-bd_sf"/>
</dbReference>
<evidence type="ECO:0000256" key="3">
    <source>
        <dbReference type="ARBA" id="ARBA00023163"/>
    </source>
</evidence>
<accession>A0A1I1Y862</accession>
<keyword evidence="6" id="KW-1185">Reference proteome</keyword>
<dbReference type="SUPFAM" id="SSF46785">
    <property type="entry name" value="Winged helix' DNA-binding domain"/>
    <property type="match status" value="1"/>
</dbReference>
<dbReference type="Gene3D" id="1.10.10.10">
    <property type="entry name" value="Winged helix-like DNA-binding domain superfamily/Winged helix DNA-binding domain"/>
    <property type="match status" value="1"/>
</dbReference>
<dbReference type="SMART" id="SM00347">
    <property type="entry name" value="HTH_MARR"/>
    <property type="match status" value="1"/>
</dbReference>
<dbReference type="InterPro" id="IPR036390">
    <property type="entry name" value="WH_DNA-bd_sf"/>
</dbReference>
<dbReference type="GO" id="GO:0003677">
    <property type="term" value="F:DNA binding"/>
    <property type="evidence" value="ECO:0007669"/>
    <property type="project" value="UniProtKB-KW"/>
</dbReference>
<evidence type="ECO:0000313" key="5">
    <source>
        <dbReference type="EMBL" id="SFE14303.1"/>
    </source>
</evidence>
<dbReference type="PANTHER" id="PTHR33164">
    <property type="entry name" value="TRANSCRIPTIONAL REGULATOR, MARR FAMILY"/>
    <property type="match status" value="1"/>
</dbReference>
<sequence>MFGLIDRIERMNAGIHHASENVPGLPVQEAVLLRMLLMTGNAVVEEIERILKPHGLSDSDFRTLMMVYTAPGGRTSPSELCGYAQQSPTNMTRITNVLVKQGFVTRASSDEDRRRVELSITPVGRRFVRKLLPTLFPRIHGAFASLSAAEQKTLEHLLRKVAANIDQLIGSDPHP</sequence>
<dbReference type="PANTHER" id="PTHR33164:SF43">
    <property type="entry name" value="HTH-TYPE TRANSCRIPTIONAL REPRESSOR YETL"/>
    <property type="match status" value="1"/>
</dbReference>
<dbReference type="STRING" id="500610.SAMN02799615_00483"/>
<dbReference type="Pfam" id="PF12802">
    <property type="entry name" value="MarR_2"/>
    <property type="match status" value="1"/>
</dbReference>
<dbReference type="EMBL" id="FONH01000001">
    <property type="protein sequence ID" value="SFE14303.1"/>
    <property type="molecule type" value="Genomic_DNA"/>
</dbReference>
<feature type="domain" description="HTH marR-type" evidence="4">
    <location>
        <begin position="29"/>
        <end position="163"/>
    </location>
</feature>
<keyword evidence="3" id="KW-0804">Transcription</keyword>
<evidence type="ECO:0000256" key="1">
    <source>
        <dbReference type="ARBA" id="ARBA00023015"/>
    </source>
</evidence>
<name>A0A1I1Y862_9GAMM</name>
<gene>
    <name evidence="5" type="ORF">SAMN02799615_00483</name>
</gene>
<dbReference type="InterPro" id="IPR000835">
    <property type="entry name" value="HTH_MarR-typ"/>
</dbReference>
<protein>
    <submittedName>
        <fullName evidence="5">MarR family transcriptional regulator, negative regulator of the multidrug operon emrRAB</fullName>
    </submittedName>
</protein>
<proteinExistence type="predicted"/>
<dbReference type="AlphaFoldDB" id="A0A1I1Y862"/>
<dbReference type="PROSITE" id="PS50995">
    <property type="entry name" value="HTH_MARR_2"/>
    <property type="match status" value="1"/>
</dbReference>
<dbReference type="PRINTS" id="PR00598">
    <property type="entry name" value="HTHMARR"/>
</dbReference>
<keyword evidence="1" id="KW-0805">Transcription regulation</keyword>
<dbReference type="GO" id="GO:0006950">
    <property type="term" value="P:response to stress"/>
    <property type="evidence" value="ECO:0007669"/>
    <property type="project" value="TreeGrafter"/>
</dbReference>